<protein>
    <submittedName>
        <fullName evidence="1">Uncharacterized protein</fullName>
    </submittedName>
</protein>
<accession>A0A1I6T9L1</accession>
<dbReference type="AlphaFoldDB" id="A0A1I6T9L1"/>
<dbReference type="Proteomes" id="UP000198785">
    <property type="component" value="Unassembled WGS sequence"/>
</dbReference>
<dbReference type="EMBL" id="FOZZ01000006">
    <property type="protein sequence ID" value="SFS85798.1"/>
    <property type="molecule type" value="Genomic_DNA"/>
</dbReference>
<name>A0A1I6T9L1_9SPHI</name>
<evidence type="ECO:0000313" key="1">
    <source>
        <dbReference type="EMBL" id="SFS85798.1"/>
    </source>
</evidence>
<keyword evidence="2" id="KW-1185">Reference proteome</keyword>
<gene>
    <name evidence="1" type="ORF">SAMN05660206_10618</name>
</gene>
<reference evidence="1 2" key="1">
    <citation type="submission" date="2016-10" db="EMBL/GenBank/DDBJ databases">
        <authorList>
            <person name="de Groot N.N."/>
        </authorList>
    </citation>
    <scope>NUCLEOTIDE SEQUENCE [LARGE SCALE GENOMIC DNA]</scope>
    <source>
        <strain evidence="1 2">DSM 22789</strain>
    </source>
</reference>
<sequence length="57" mass="6370">MDVLFNQCFVAQAPESIRDTARLAHTFVLPKVCKSVSLKSFDQMDSAKSIFLHGQNV</sequence>
<organism evidence="1 2">
    <name type="scientific">Sphingobacterium wenxiniae</name>
    <dbReference type="NCBI Taxonomy" id="683125"/>
    <lineage>
        <taxon>Bacteria</taxon>
        <taxon>Pseudomonadati</taxon>
        <taxon>Bacteroidota</taxon>
        <taxon>Sphingobacteriia</taxon>
        <taxon>Sphingobacteriales</taxon>
        <taxon>Sphingobacteriaceae</taxon>
        <taxon>Sphingobacterium</taxon>
    </lineage>
</organism>
<proteinExistence type="predicted"/>
<evidence type="ECO:0000313" key="2">
    <source>
        <dbReference type="Proteomes" id="UP000198785"/>
    </source>
</evidence>